<dbReference type="EMBL" id="MT178275">
    <property type="protein sequence ID" value="QIW88225.1"/>
    <property type="molecule type" value="Genomic_DNA"/>
</dbReference>
<reference evidence="3 4" key="1">
    <citation type="submission" date="2020-03" db="EMBL/GenBank/DDBJ databases">
        <title>Complete genome sequence of Klebsiella pneumoniae phage KpS8.</title>
        <authorList>
            <person name="Denisenko E."/>
            <person name="Kislichkina A."/>
            <person name="Verevkin V."/>
            <person name="Krasilnikova V."/>
            <person name="Volozhantsev N."/>
        </authorList>
    </citation>
    <scope>NUCLEOTIDE SEQUENCE [LARGE SCALE GENOMIC DNA]</scope>
</reference>
<sequence>MLQSVKISELPSATTLTEDDLIVVDQPDNTKKATLFQVFSHLEDTVEQSVLAALAQPDGASKVGLPKGGTVADAIYWVTLEMFGAKGDGVYDDAIAFQAAVNFAESINSGTTTRAPRVGIRFAAKKYYLKQTVKVTKGTVYWEGSGMYQTVFTPHPEANSPELQYKYFFDFSSPDWVSNATRTLHEVHLRNFTFLGDTGTTLRPVFYLGGVGWDCVFDTVHIYSAALSAIVADDLFDTQFYNLRINSCGKLHDPSNAEDIFTHPIIFRGKYDNCNAIRFIAPHFENNFTGVISITGRSNNIIFTGMPKFEQNSRGAASGAKYPVISINGPLIDSIKLDNIFVSHPENITEWFLESNSRHLSIRGGSYMSPSDLSGYTAKKWFRIHRDGWASATRCVGAVIDIDMMHVDGLGDTGVAPISIENDAVVNIKAPRVANPNRFIDILYDCQVTVDDLTVLGSITAANQTALFNVTGTSVKADIAVKQQQGAATGLIYVNADMTTESRRKSKIVLRSQNTQGGVGSLVSGSDTIGYDEGYVFQASGLVSSLGYCHTGKKMVVRCPDTANCLVTGGNIFLPGGAVTAACTITLMATNFAFRQGWTEISRVNGV</sequence>
<evidence type="ECO:0000256" key="2">
    <source>
        <dbReference type="ARBA" id="ARBA00022844"/>
    </source>
</evidence>
<name>A0A6H0X403_9CAUD</name>
<gene>
    <name evidence="3" type="ORF">kps8_053</name>
</gene>
<keyword evidence="4" id="KW-1185">Reference proteome</keyword>
<dbReference type="GO" id="GO:0019058">
    <property type="term" value="P:viral life cycle"/>
    <property type="evidence" value="ECO:0007669"/>
    <property type="project" value="UniProtKB-ARBA"/>
</dbReference>
<dbReference type="Proteomes" id="UP000502319">
    <property type="component" value="Segment"/>
</dbReference>
<protein>
    <submittedName>
        <fullName evidence="3">Pectate lyase superfamily protein</fullName>
    </submittedName>
</protein>
<comment type="subcellular location">
    <subcellularLocation>
        <location evidence="1">Virion</location>
    </subcellularLocation>
</comment>
<dbReference type="InterPro" id="IPR012334">
    <property type="entry name" value="Pectin_lyas_fold"/>
</dbReference>
<keyword evidence="3" id="KW-0456">Lyase</keyword>
<keyword evidence="2" id="KW-0946">Virion</keyword>
<dbReference type="SUPFAM" id="SSF51126">
    <property type="entry name" value="Pectin lyase-like"/>
    <property type="match status" value="1"/>
</dbReference>
<dbReference type="GO" id="GO:0016829">
    <property type="term" value="F:lyase activity"/>
    <property type="evidence" value="ECO:0007669"/>
    <property type="project" value="UniProtKB-KW"/>
</dbReference>
<dbReference type="Gene3D" id="2.160.20.10">
    <property type="entry name" value="Single-stranded right-handed beta-helix, Pectin lyase-like"/>
    <property type="match status" value="1"/>
</dbReference>
<dbReference type="GO" id="GO:0044423">
    <property type="term" value="C:virion component"/>
    <property type="evidence" value="ECO:0007669"/>
    <property type="project" value="UniProtKB-KW"/>
</dbReference>
<accession>A0A6H0X403</accession>
<proteinExistence type="predicted"/>
<dbReference type="InterPro" id="IPR011050">
    <property type="entry name" value="Pectin_lyase_fold/virulence"/>
</dbReference>
<evidence type="ECO:0000313" key="3">
    <source>
        <dbReference type="EMBL" id="QIW88225.1"/>
    </source>
</evidence>
<dbReference type="GO" id="GO:0051701">
    <property type="term" value="P:biological process involved in interaction with host"/>
    <property type="evidence" value="ECO:0007669"/>
    <property type="project" value="UniProtKB-ARBA"/>
</dbReference>
<evidence type="ECO:0000313" key="4">
    <source>
        <dbReference type="Proteomes" id="UP000502319"/>
    </source>
</evidence>
<organism evidence="3 4">
    <name type="scientific">Klebsiella phage KpS8</name>
    <dbReference type="NCBI Taxonomy" id="2847815"/>
    <lineage>
        <taxon>Viruses</taxon>
        <taxon>Duplodnaviria</taxon>
        <taxon>Heunggongvirae</taxon>
        <taxon>Uroviricota</taxon>
        <taxon>Caudoviricetes</taxon>
        <taxon>Vequintavirinae</taxon>
        <taxon>Mydovirus</taxon>
        <taxon>Mydovirus KpS8</taxon>
    </lineage>
</organism>
<evidence type="ECO:0000256" key="1">
    <source>
        <dbReference type="ARBA" id="ARBA00004328"/>
    </source>
</evidence>